<dbReference type="InterPro" id="IPR020460">
    <property type="entry name" value="Znf_C4-type_bac"/>
</dbReference>
<evidence type="ECO:0000259" key="5">
    <source>
        <dbReference type="Pfam" id="PF01258"/>
    </source>
</evidence>
<dbReference type="PANTHER" id="PTHR38777:SF1">
    <property type="entry name" value="DNAK SUPPRESSOR PROTEIN"/>
    <property type="match status" value="1"/>
</dbReference>
<gene>
    <name evidence="6" type="ORF">PSDVSF_32110</name>
</gene>
<feature type="domain" description="Zinc finger DksA/TraR C4-type" evidence="5">
    <location>
        <begin position="32"/>
        <end position="65"/>
    </location>
</feature>
<evidence type="ECO:0000256" key="1">
    <source>
        <dbReference type="ARBA" id="ARBA00022723"/>
    </source>
</evidence>
<evidence type="ECO:0000313" key="6">
    <source>
        <dbReference type="EMBL" id="BCS89969.1"/>
    </source>
</evidence>
<dbReference type="PANTHER" id="PTHR38777">
    <property type="entry name" value="FELS-2 PROPHAGE PROTEIN"/>
    <property type="match status" value="1"/>
</dbReference>
<dbReference type="InterPro" id="IPR012783">
    <property type="entry name" value="Znf_C4_TraR"/>
</dbReference>
<evidence type="ECO:0000256" key="4">
    <source>
        <dbReference type="PROSITE-ProRule" id="PRU00510"/>
    </source>
</evidence>
<dbReference type="PROSITE" id="PS51128">
    <property type="entry name" value="ZF_DKSA_2"/>
    <property type="match status" value="1"/>
</dbReference>
<feature type="zinc finger region" description="dksA C4-type" evidence="4">
    <location>
        <begin position="36"/>
        <end position="60"/>
    </location>
</feature>
<dbReference type="RefSeq" id="WP_229591917.1">
    <property type="nucleotide sequence ID" value="NZ_AP024485.1"/>
</dbReference>
<name>A0ABM7PA34_9BACT</name>
<dbReference type="EMBL" id="AP024485">
    <property type="protein sequence ID" value="BCS89969.1"/>
    <property type="molecule type" value="Genomic_DNA"/>
</dbReference>
<keyword evidence="1" id="KW-0479">Metal-binding</keyword>
<dbReference type="SUPFAM" id="SSF57716">
    <property type="entry name" value="Glucocorticoid receptor-like (DNA-binding domain)"/>
    <property type="match status" value="1"/>
</dbReference>
<protein>
    <recommendedName>
        <fullName evidence="5">Zinc finger DksA/TraR C4-type domain-containing protein</fullName>
    </recommendedName>
</protein>
<dbReference type="Proteomes" id="UP001053296">
    <property type="component" value="Chromosome"/>
</dbReference>
<proteinExistence type="predicted"/>
<keyword evidence="7" id="KW-1185">Reference proteome</keyword>
<organism evidence="6 7">
    <name type="scientific">Pseudodesulfovibrio sediminis</name>
    <dbReference type="NCBI Taxonomy" id="2810563"/>
    <lineage>
        <taxon>Bacteria</taxon>
        <taxon>Pseudomonadati</taxon>
        <taxon>Thermodesulfobacteriota</taxon>
        <taxon>Desulfovibrionia</taxon>
        <taxon>Desulfovibrionales</taxon>
        <taxon>Desulfovibrionaceae</taxon>
    </lineage>
</organism>
<accession>A0ABM7PA34</accession>
<dbReference type="Gene3D" id="1.20.120.910">
    <property type="entry name" value="DksA, coiled-coil domain"/>
    <property type="match status" value="1"/>
</dbReference>
<keyword evidence="2" id="KW-0863">Zinc-finger</keyword>
<reference evidence="6" key="1">
    <citation type="journal article" date="2022" name="Arch. Microbiol.">
        <title>Pseudodesulfovibrio sediminis sp. nov., a mesophilic and neutrophilic sulfate-reducing bacterium isolated from sediment of a brackish lake.</title>
        <authorList>
            <person name="Takahashi A."/>
            <person name="Kojima H."/>
            <person name="Watanabe M."/>
            <person name="Fukui M."/>
        </authorList>
    </citation>
    <scope>NUCLEOTIDE SEQUENCE</scope>
    <source>
        <strain evidence="6">SF6</strain>
    </source>
</reference>
<keyword evidence="3" id="KW-0862">Zinc</keyword>
<sequence>MADFCDMGSEAERLGLKSALAKAGLKNTGRPSRETCAECGNVIPEARRKAIPGVELCIQCQVELEEE</sequence>
<dbReference type="InterPro" id="IPR000962">
    <property type="entry name" value="Znf_DskA_TraR"/>
</dbReference>
<dbReference type="Pfam" id="PF01258">
    <property type="entry name" value="zf-dskA_traR"/>
    <property type="match status" value="1"/>
</dbReference>
<dbReference type="NCBIfam" id="TIGR02419">
    <property type="entry name" value="C4_traR_proteo"/>
    <property type="match status" value="1"/>
</dbReference>
<dbReference type="PRINTS" id="PR00618">
    <property type="entry name" value="DKSAZNFINGER"/>
</dbReference>
<evidence type="ECO:0000256" key="3">
    <source>
        <dbReference type="ARBA" id="ARBA00022833"/>
    </source>
</evidence>
<evidence type="ECO:0000256" key="2">
    <source>
        <dbReference type="ARBA" id="ARBA00022771"/>
    </source>
</evidence>
<evidence type="ECO:0000313" key="7">
    <source>
        <dbReference type="Proteomes" id="UP001053296"/>
    </source>
</evidence>